<dbReference type="GO" id="GO:0003954">
    <property type="term" value="F:NADH dehydrogenase activity"/>
    <property type="evidence" value="ECO:0007669"/>
    <property type="project" value="TreeGrafter"/>
</dbReference>
<keyword evidence="4 8" id="KW-1133">Transmembrane helix</keyword>
<dbReference type="PROSITE" id="PS00667">
    <property type="entry name" value="COMPLEX1_ND1_1"/>
    <property type="match status" value="1"/>
</dbReference>
<evidence type="ECO:0000256" key="2">
    <source>
        <dbReference type="ARBA" id="ARBA00010535"/>
    </source>
</evidence>
<feature type="transmembrane region" description="Helical" evidence="8">
    <location>
        <begin position="43"/>
        <end position="64"/>
    </location>
</feature>
<dbReference type="PANTHER" id="PTHR11432:SF3">
    <property type="entry name" value="NADH-UBIQUINONE OXIDOREDUCTASE CHAIN 1"/>
    <property type="match status" value="1"/>
</dbReference>
<feature type="transmembrane region" description="Helical" evidence="8">
    <location>
        <begin position="166"/>
        <end position="186"/>
    </location>
</feature>
<evidence type="ECO:0000256" key="7">
    <source>
        <dbReference type="RuleBase" id="RU000473"/>
    </source>
</evidence>
<keyword evidence="10" id="KW-1185">Reference proteome</keyword>
<dbReference type="AlphaFoldDB" id="A0AAW0I4H5"/>
<evidence type="ECO:0000256" key="1">
    <source>
        <dbReference type="ARBA" id="ARBA00004141"/>
    </source>
</evidence>
<keyword evidence="7 9" id="KW-0496">Mitochondrion</keyword>
<keyword evidence="5 8" id="KW-0472">Membrane</keyword>
<organism evidence="9 10">
    <name type="scientific">Quercus suber</name>
    <name type="common">Cork oak</name>
    <dbReference type="NCBI Taxonomy" id="58331"/>
    <lineage>
        <taxon>Eukaryota</taxon>
        <taxon>Viridiplantae</taxon>
        <taxon>Streptophyta</taxon>
        <taxon>Embryophyta</taxon>
        <taxon>Tracheophyta</taxon>
        <taxon>Spermatophyta</taxon>
        <taxon>Magnoliopsida</taxon>
        <taxon>eudicotyledons</taxon>
        <taxon>Gunneridae</taxon>
        <taxon>Pentapetalae</taxon>
        <taxon>rosids</taxon>
        <taxon>fabids</taxon>
        <taxon>Fagales</taxon>
        <taxon>Fagaceae</taxon>
        <taxon>Quercus</taxon>
    </lineage>
</organism>
<dbReference type="InterPro" id="IPR001694">
    <property type="entry name" value="NADH_UbQ_OxRdtase_su1/FPO"/>
</dbReference>
<accession>A0AAW0I4H5</accession>
<comment type="subcellular location">
    <subcellularLocation>
        <location evidence="6">Cell membrane</location>
        <topology evidence="6">Multi-pass membrane protein</topology>
    </subcellularLocation>
    <subcellularLocation>
        <location evidence="1">Membrane</location>
        <topology evidence="1">Multi-pass membrane protein</topology>
    </subcellularLocation>
</comment>
<dbReference type="GO" id="GO:0005886">
    <property type="term" value="C:plasma membrane"/>
    <property type="evidence" value="ECO:0007669"/>
    <property type="project" value="UniProtKB-SubCell"/>
</dbReference>
<feature type="transmembrane region" description="Helical" evidence="8">
    <location>
        <begin position="76"/>
        <end position="96"/>
    </location>
</feature>
<dbReference type="EC" id="7.1.1.2" evidence="7"/>
<keyword evidence="3 6" id="KW-0812">Transmembrane</keyword>
<comment type="caution">
    <text evidence="9">The sequence shown here is derived from an EMBL/GenBank/DDBJ whole genome shotgun (WGS) entry which is preliminary data.</text>
</comment>
<sequence length="239" mass="26759">MAFVQRRKGPDVVGSFGLLQPLADGLKLILKEPISPSSANFSLFRMAPVATFMLSLVARAVVPFDYGMVLSDPNMGGLYLFAISSLGVYGIIIAGWSSNGPCTSLSPGGWPPILDLPIFKKIPGSIWFSIKVILFLFLYIWVRAAFPRYRYDQLMGLGRKVFLPLSLARVVPVSGVLVTFQWLPVFNKARARRSRFLVSLKSNIFKLVKTHPLFQSEHKAHNNNKTNRDFIRDHLSCRS</sequence>
<protein>
    <recommendedName>
        <fullName evidence="7">NADH-ubiquinone oxidoreductase chain 1</fullName>
        <ecNumber evidence="7">7.1.1.2</ecNumber>
    </recommendedName>
</protein>
<name>A0AAW0I4H5_QUESU</name>
<dbReference type="PANTHER" id="PTHR11432">
    <property type="entry name" value="NADH DEHYDROGENASE SUBUNIT 1"/>
    <property type="match status" value="1"/>
</dbReference>
<proteinExistence type="inferred from homology"/>
<feature type="transmembrane region" description="Helical" evidence="8">
    <location>
        <begin position="126"/>
        <end position="146"/>
    </location>
</feature>
<dbReference type="InterPro" id="IPR018086">
    <property type="entry name" value="NADH_UbQ_OxRdtase_su1_CS"/>
</dbReference>
<evidence type="ECO:0000256" key="5">
    <source>
        <dbReference type="ARBA" id="ARBA00023136"/>
    </source>
</evidence>
<dbReference type="Proteomes" id="UP000237347">
    <property type="component" value="Unassembled WGS sequence"/>
</dbReference>
<comment type="catalytic activity">
    <reaction evidence="7">
        <text>a ubiquinone + NADH + 5 H(+)(in) = a ubiquinol + NAD(+) + 4 H(+)(out)</text>
        <dbReference type="Rhea" id="RHEA:29091"/>
        <dbReference type="Rhea" id="RHEA-COMP:9565"/>
        <dbReference type="Rhea" id="RHEA-COMP:9566"/>
        <dbReference type="ChEBI" id="CHEBI:15378"/>
        <dbReference type="ChEBI" id="CHEBI:16389"/>
        <dbReference type="ChEBI" id="CHEBI:17976"/>
        <dbReference type="ChEBI" id="CHEBI:57540"/>
        <dbReference type="ChEBI" id="CHEBI:57945"/>
        <dbReference type="EC" id="7.1.1.2"/>
    </reaction>
</comment>
<comment type="similarity">
    <text evidence="2 6">Belongs to the complex I subunit 1 family.</text>
</comment>
<evidence type="ECO:0000313" key="9">
    <source>
        <dbReference type="EMBL" id="KAK7809259.1"/>
    </source>
</evidence>
<keyword evidence="7" id="KW-0830">Ubiquinone</keyword>
<evidence type="ECO:0000256" key="6">
    <source>
        <dbReference type="RuleBase" id="RU000471"/>
    </source>
</evidence>
<evidence type="ECO:0000256" key="8">
    <source>
        <dbReference type="SAM" id="Phobius"/>
    </source>
</evidence>
<dbReference type="EMBL" id="PKMF04002343">
    <property type="protein sequence ID" value="KAK7809259.1"/>
    <property type="molecule type" value="Genomic_DNA"/>
</dbReference>
<evidence type="ECO:0000313" key="10">
    <source>
        <dbReference type="Proteomes" id="UP000237347"/>
    </source>
</evidence>
<keyword evidence="6" id="KW-0520">NAD</keyword>
<dbReference type="Pfam" id="PF00146">
    <property type="entry name" value="NADHdh"/>
    <property type="match status" value="2"/>
</dbReference>
<reference evidence="9 10" key="1">
    <citation type="journal article" date="2018" name="Sci. Data">
        <title>The draft genome sequence of cork oak.</title>
        <authorList>
            <person name="Ramos A.M."/>
            <person name="Usie A."/>
            <person name="Barbosa P."/>
            <person name="Barros P.M."/>
            <person name="Capote T."/>
            <person name="Chaves I."/>
            <person name="Simoes F."/>
            <person name="Abreu I."/>
            <person name="Carrasquinho I."/>
            <person name="Faro C."/>
            <person name="Guimaraes J.B."/>
            <person name="Mendonca D."/>
            <person name="Nobrega F."/>
            <person name="Rodrigues L."/>
            <person name="Saibo N.J.M."/>
            <person name="Varela M.C."/>
            <person name="Egas C."/>
            <person name="Matos J."/>
            <person name="Miguel C.M."/>
            <person name="Oliveira M.M."/>
            <person name="Ricardo C.P."/>
            <person name="Goncalves S."/>
        </authorList>
    </citation>
    <scope>NUCLEOTIDE SEQUENCE [LARGE SCALE GENOMIC DNA]</scope>
    <source>
        <strain evidence="10">cv. HL8</strain>
    </source>
</reference>
<dbReference type="GO" id="GO:0009060">
    <property type="term" value="P:aerobic respiration"/>
    <property type="evidence" value="ECO:0007669"/>
    <property type="project" value="TreeGrafter"/>
</dbReference>
<gene>
    <name evidence="9" type="primary">nad1</name>
    <name evidence="9" type="ORF">CFP56_MT014</name>
</gene>
<geneLocation type="mitochondrion" evidence="9"/>
<dbReference type="GO" id="GO:0008137">
    <property type="term" value="F:NADH dehydrogenase (ubiquinone) activity"/>
    <property type="evidence" value="ECO:0007669"/>
    <property type="project" value="UniProtKB-EC"/>
</dbReference>
<evidence type="ECO:0000256" key="4">
    <source>
        <dbReference type="ARBA" id="ARBA00022989"/>
    </source>
</evidence>
<evidence type="ECO:0000256" key="3">
    <source>
        <dbReference type="ARBA" id="ARBA00022692"/>
    </source>
</evidence>